<protein>
    <submittedName>
        <fullName evidence="2">Ferritin-like domain-containing protein</fullName>
    </submittedName>
</protein>
<accession>A0ABP3JEE4</accession>
<dbReference type="Gene3D" id="1.20.1260.10">
    <property type="match status" value="1"/>
</dbReference>
<keyword evidence="3" id="KW-1185">Reference proteome</keyword>
<reference evidence="3" key="1">
    <citation type="journal article" date="2019" name="Int. J. Syst. Evol. Microbiol.">
        <title>The Global Catalogue of Microorganisms (GCM) 10K type strain sequencing project: providing services to taxonomists for standard genome sequencing and annotation.</title>
        <authorList>
            <consortium name="The Broad Institute Genomics Platform"/>
            <consortium name="The Broad Institute Genome Sequencing Center for Infectious Disease"/>
            <person name="Wu L."/>
            <person name="Ma J."/>
        </authorList>
    </citation>
    <scope>NUCLEOTIDE SEQUENCE [LARGE SCALE GENOMIC DNA]</scope>
    <source>
        <strain evidence="3">JCM 14193</strain>
    </source>
</reference>
<dbReference type="InterPro" id="IPR009078">
    <property type="entry name" value="Ferritin-like_SF"/>
</dbReference>
<dbReference type="RefSeq" id="WP_343781161.1">
    <property type="nucleotide sequence ID" value="NZ_BAAACZ010000003.1"/>
</dbReference>
<organism evidence="2 3">
    <name type="scientific">Alkalibacillus silvisoli</name>
    <dbReference type="NCBI Taxonomy" id="392823"/>
    <lineage>
        <taxon>Bacteria</taxon>
        <taxon>Bacillati</taxon>
        <taxon>Bacillota</taxon>
        <taxon>Bacilli</taxon>
        <taxon>Bacillales</taxon>
        <taxon>Bacillaceae</taxon>
        <taxon>Alkalibacillus</taxon>
    </lineage>
</organism>
<name>A0ABP3JEE4_9BACI</name>
<dbReference type="EMBL" id="BAAACZ010000003">
    <property type="protein sequence ID" value="GAA0450954.1"/>
    <property type="molecule type" value="Genomic_DNA"/>
</dbReference>
<dbReference type="Proteomes" id="UP001500740">
    <property type="component" value="Unassembled WGS sequence"/>
</dbReference>
<gene>
    <name evidence="2" type="ORF">GCM10008935_01790</name>
</gene>
<evidence type="ECO:0000259" key="1">
    <source>
        <dbReference type="Pfam" id="PF02915"/>
    </source>
</evidence>
<feature type="domain" description="Rubrerythrin diiron-binding" evidence="1">
    <location>
        <begin position="98"/>
        <end position="149"/>
    </location>
</feature>
<proteinExistence type="predicted"/>
<dbReference type="InterPro" id="IPR012347">
    <property type="entry name" value="Ferritin-like"/>
</dbReference>
<dbReference type="Gene3D" id="1.20.5.420">
    <property type="entry name" value="Immunoglobulin FC, subunit C"/>
    <property type="match status" value="1"/>
</dbReference>
<comment type="caution">
    <text evidence="2">The sequence shown here is derived from an EMBL/GenBank/DDBJ whole genome shotgun (WGS) entry which is preliminary data.</text>
</comment>
<evidence type="ECO:0000313" key="2">
    <source>
        <dbReference type="EMBL" id="GAA0450954.1"/>
    </source>
</evidence>
<dbReference type="SUPFAM" id="SSF47240">
    <property type="entry name" value="Ferritin-like"/>
    <property type="match status" value="1"/>
</dbReference>
<dbReference type="Pfam" id="PF02915">
    <property type="entry name" value="Rubrerythrin"/>
    <property type="match status" value="1"/>
</dbReference>
<dbReference type="InterPro" id="IPR003251">
    <property type="entry name" value="Rr_diiron-bd_dom"/>
</dbReference>
<evidence type="ECO:0000313" key="3">
    <source>
        <dbReference type="Proteomes" id="UP001500740"/>
    </source>
</evidence>
<sequence>MYQHYFHDTDLKGQYLNETQPNVYEDLKHAINREYTAICFYNDLTLLTPSEKTKNHIISIKINEQRHLNEFSNFYQKLTSYTHSPEIIDHCPDDYSQALETAFFHEQQSVQTYLNIADRIKNPYFKDRFKRIAADEQKHAMWMLYYLNESFQ</sequence>
<dbReference type="CDD" id="cd00657">
    <property type="entry name" value="Ferritin_like"/>
    <property type="match status" value="1"/>
</dbReference>